<gene>
    <name evidence="3" type="ORF">IMCC3317_30510</name>
</gene>
<evidence type="ECO:0000313" key="4">
    <source>
        <dbReference type="Proteomes" id="UP000464657"/>
    </source>
</evidence>
<reference evidence="3 4" key="1">
    <citation type="journal article" date="2013" name="Int. J. Syst. Evol. Microbiol.">
        <title>Kordia antarctica sp. nov., isolated from Antarctic seawater.</title>
        <authorList>
            <person name="Baek K."/>
            <person name="Choi A."/>
            <person name="Kang I."/>
            <person name="Lee K."/>
            <person name="Cho J.C."/>
        </authorList>
    </citation>
    <scope>NUCLEOTIDE SEQUENCE [LARGE SCALE GENOMIC DNA]</scope>
    <source>
        <strain evidence="3 4">IMCC3317</strain>
    </source>
</reference>
<keyword evidence="4" id="KW-1185">Reference proteome</keyword>
<proteinExistence type="predicted"/>
<keyword evidence="1" id="KW-0479">Metal-binding</keyword>
<dbReference type="AlphaFoldDB" id="A0A7L4ZMD2"/>
<evidence type="ECO:0000256" key="1">
    <source>
        <dbReference type="PROSITE-ProRule" id="PRU00325"/>
    </source>
</evidence>
<name>A0A7L4ZMD2_9FLAO</name>
<keyword evidence="1" id="KW-0862">Zinc</keyword>
<keyword evidence="1" id="KW-0863">Zinc-finger</keyword>
<dbReference type="PROSITE" id="PS50966">
    <property type="entry name" value="ZF_SWIM"/>
    <property type="match status" value="1"/>
</dbReference>
<feature type="domain" description="SWIM-type" evidence="2">
    <location>
        <begin position="50"/>
        <end position="87"/>
    </location>
</feature>
<dbReference type="OrthoDB" id="9760715at2"/>
<protein>
    <recommendedName>
        <fullName evidence="2">SWIM-type domain-containing protein</fullName>
    </recommendedName>
</protein>
<evidence type="ECO:0000313" key="3">
    <source>
        <dbReference type="EMBL" id="QHI37670.1"/>
    </source>
</evidence>
<dbReference type="RefSeq" id="WP_160130276.1">
    <property type="nucleotide sequence ID" value="NZ_CP019288.1"/>
</dbReference>
<evidence type="ECO:0000259" key="2">
    <source>
        <dbReference type="PROSITE" id="PS50966"/>
    </source>
</evidence>
<dbReference type="EMBL" id="CP019288">
    <property type="protein sequence ID" value="QHI37670.1"/>
    <property type="molecule type" value="Genomic_DNA"/>
</dbReference>
<sequence length="566" mass="66629">MNIPLNEFEQHISETILKRGYNYYVNGHVQPLEFIDNHTIETIVNGSEDYNVKLHLEKEIIKDVFCDCPYDQGVFCKHIVASLLELQSDAMNLTKEKPKKERKKRGKNIVTQIKEILNALTEKELYDLVLETAKENKEFRNSIISKHALKNDTVDLSTYERIIKDLIRTHKGRYGYIEYRSATKIGNEVYKFIEQAAQFLEEEKYENTSIICQAIINVMIPGLHEVDDSSGVFHSRIDDALELLSQINVKKIDEKFRTTLFKYLTQASKKEAFYGWGYEEIFIDIAVELIKTNDERKILEAAIKYNMKDQYDIERYTMVLYKIIKKIDGEAAGNNYLQEHILLPEFREIIVKDLIVQKEYKKAKSILLEGIQINKEQRRIVHNWKEQLVVIAQTENNRSDILKWARELYIKHSDHKKQYSVLKSQYASEDWQVEVNALIVALEKESRNSSSEICRVLNIENRIDDLYKYIIFQKTSNFYFHTHINLLQSFESSLKEEYSAEIIHEYTEHVYDNLQRNTGRTHYKDACKMILKIKNLKGDVKTIAANLRDLHKRKPALLDELSKIYL</sequence>
<dbReference type="Proteomes" id="UP000464657">
    <property type="component" value="Chromosome"/>
</dbReference>
<organism evidence="3 4">
    <name type="scientific">Kordia antarctica</name>
    <dbReference type="NCBI Taxonomy" id="1218801"/>
    <lineage>
        <taxon>Bacteria</taxon>
        <taxon>Pseudomonadati</taxon>
        <taxon>Bacteroidota</taxon>
        <taxon>Flavobacteriia</taxon>
        <taxon>Flavobacteriales</taxon>
        <taxon>Flavobacteriaceae</taxon>
        <taxon>Kordia</taxon>
    </lineage>
</organism>
<dbReference type="InterPro" id="IPR007527">
    <property type="entry name" value="Znf_SWIM"/>
</dbReference>
<accession>A0A7L4ZMD2</accession>
<dbReference type="Pfam" id="PF04434">
    <property type="entry name" value="SWIM"/>
    <property type="match status" value="1"/>
</dbReference>
<dbReference type="KEGG" id="kan:IMCC3317_30510"/>
<dbReference type="GO" id="GO:0008270">
    <property type="term" value="F:zinc ion binding"/>
    <property type="evidence" value="ECO:0007669"/>
    <property type="project" value="UniProtKB-KW"/>
</dbReference>